<dbReference type="GO" id="GO:0030170">
    <property type="term" value="F:pyridoxal phosphate binding"/>
    <property type="evidence" value="ECO:0007669"/>
    <property type="project" value="InterPro"/>
</dbReference>
<evidence type="ECO:0000256" key="1">
    <source>
        <dbReference type="ARBA" id="ARBA00001933"/>
    </source>
</evidence>
<keyword evidence="3 4" id="KW-0663">Pyridoxal phosphate</keyword>
<evidence type="ECO:0000256" key="2">
    <source>
        <dbReference type="ARBA" id="ARBA00022576"/>
    </source>
</evidence>
<proteinExistence type="inferred from homology"/>
<dbReference type="InterPro" id="IPR015421">
    <property type="entry name" value="PyrdxlP-dep_Trfase_major"/>
</dbReference>
<dbReference type="FunFam" id="3.40.640.10:FF:000004">
    <property type="entry name" value="Acetylornithine aminotransferase"/>
    <property type="match status" value="1"/>
</dbReference>
<keyword evidence="5" id="KW-0808">Transferase</keyword>
<accession>A0A4R1BC72</accession>
<comment type="similarity">
    <text evidence="4">Belongs to the class-III pyridoxal-phosphate-dependent aminotransferase family.</text>
</comment>
<sequence length="393" mass="43451">MKRQSREEQFFVSTEEPEDIQVARSTGDLIYDQHGKRYIDFNAGWCVGNLGWKRKEIQSRVNPAKIPDYIAPGYHYKGWVDLAELLASIAPAGLQKSVRATGGTEAVEAAMQIAMLYTGRAKFLSVEGSYHGNSIGTLSIGSSENREQFKNLLPNCIKIRTPLDDEAAGKVEARLKNRNIAALIMEPIICNLGVMIPEHAFMKKVSALCRRYGTLLVMDEVACGFGRTGKLFACEHFGIEPDILCLAKAITAGAVPMGACMTTAKIANKVLKNGFRFYSTYGWHPLAVEAAMANIRYWKENEKKILGNVTALSQLFTDRLSQMKFRKGATLRILGLAIGIEVSDAKYAERIQQKCLKKGLLFATQEKTLTLFPPLTMKQAIAEEGLEILAGCL</sequence>
<evidence type="ECO:0000313" key="5">
    <source>
        <dbReference type="EMBL" id="TCJ14594.1"/>
    </source>
</evidence>
<dbReference type="PROSITE" id="PS00600">
    <property type="entry name" value="AA_TRANSFER_CLASS_3"/>
    <property type="match status" value="1"/>
</dbReference>
<dbReference type="InterPro" id="IPR050103">
    <property type="entry name" value="Class-III_PLP-dep_AT"/>
</dbReference>
<dbReference type="CDD" id="cd00610">
    <property type="entry name" value="OAT_like"/>
    <property type="match status" value="1"/>
</dbReference>
<comment type="caution">
    <text evidence="5">The sequence shown here is derived from an EMBL/GenBank/DDBJ whole genome shotgun (WGS) entry which is preliminary data.</text>
</comment>
<dbReference type="InterPro" id="IPR015422">
    <property type="entry name" value="PyrdxlP-dep_Trfase_small"/>
</dbReference>
<dbReference type="Gene3D" id="3.40.640.10">
    <property type="entry name" value="Type I PLP-dependent aspartate aminotransferase-like (Major domain)"/>
    <property type="match status" value="1"/>
</dbReference>
<evidence type="ECO:0000256" key="4">
    <source>
        <dbReference type="RuleBase" id="RU003560"/>
    </source>
</evidence>
<dbReference type="Pfam" id="PF00202">
    <property type="entry name" value="Aminotran_3"/>
    <property type="match status" value="1"/>
</dbReference>
<organism evidence="5 6">
    <name type="scientific">Flaviaesturariibacter flavus</name>
    <dbReference type="NCBI Taxonomy" id="2502780"/>
    <lineage>
        <taxon>Bacteria</taxon>
        <taxon>Pseudomonadati</taxon>
        <taxon>Bacteroidota</taxon>
        <taxon>Chitinophagia</taxon>
        <taxon>Chitinophagales</taxon>
        <taxon>Chitinophagaceae</taxon>
        <taxon>Flaviaestuariibacter</taxon>
    </lineage>
</organism>
<keyword evidence="6" id="KW-1185">Reference proteome</keyword>
<dbReference type="InterPro" id="IPR005814">
    <property type="entry name" value="Aminotrans_3"/>
</dbReference>
<dbReference type="GO" id="GO:0008483">
    <property type="term" value="F:transaminase activity"/>
    <property type="evidence" value="ECO:0007669"/>
    <property type="project" value="UniProtKB-KW"/>
</dbReference>
<dbReference type="AlphaFoldDB" id="A0A4R1BC72"/>
<protein>
    <submittedName>
        <fullName evidence="5">Aspartate aminotransferase family protein</fullName>
    </submittedName>
</protein>
<evidence type="ECO:0000313" key="6">
    <source>
        <dbReference type="Proteomes" id="UP000295334"/>
    </source>
</evidence>
<keyword evidence="2 5" id="KW-0032">Aminotransferase</keyword>
<gene>
    <name evidence="5" type="ORF">EPD60_11470</name>
</gene>
<dbReference type="InterPro" id="IPR049704">
    <property type="entry name" value="Aminotrans_3_PPA_site"/>
</dbReference>
<dbReference type="InterPro" id="IPR015424">
    <property type="entry name" value="PyrdxlP-dep_Trfase"/>
</dbReference>
<dbReference type="SUPFAM" id="SSF53383">
    <property type="entry name" value="PLP-dependent transferases"/>
    <property type="match status" value="1"/>
</dbReference>
<dbReference type="PIRSF" id="PIRSF000521">
    <property type="entry name" value="Transaminase_4ab_Lys_Orn"/>
    <property type="match status" value="1"/>
</dbReference>
<dbReference type="Gene3D" id="3.90.1150.10">
    <property type="entry name" value="Aspartate Aminotransferase, domain 1"/>
    <property type="match status" value="1"/>
</dbReference>
<evidence type="ECO:0000256" key="3">
    <source>
        <dbReference type="ARBA" id="ARBA00022898"/>
    </source>
</evidence>
<name>A0A4R1BC72_9BACT</name>
<dbReference type="PANTHER" id="PTHR11986">
    <property type="entry name" value="AMINOTRANSFERASE CLASS III"/>
    <property type="match status" value="1"/>
</dbReference>
<reference evidence="5 6" key="1">
    <citation type="submission" date="2019-03" db="EMBL/GenBank/DDBJ databases">
        <authorList>
            <person name="Kim M.K.M."/>
        </authorList>
    </citation>
    <scope>NUCLEOTIDE SEQUENCE [LARGE SCALE GENOMIC DNA]</scope>
    <source>
        <strain evidence="5 6">17J68-12</strain>
    </source>
</reference>
<dbReference type="EMBL" id="SJZI01000042">
    <property type="protein sequence ID" value="TCJ14594.1"/>
    <property type="molecule type" value="Genomic_DNA"/>
</dbReference>
<dbReference type="Proteomes" id="UP000295334">
    <property type="component" value="Unassembled WGS sequence"/>
</dbReference>
<dbReference type="GO" id="GO:0042802">
    <property type="term" value="F:identical protein binding"/>
    <property type="evidence" value="ECO:0007669"/>
    <property type="project" value="TreeGrafter"/>
</dbReference>
<comment type="cofactor">
    <cofactor evidence="1">
        <name>pyridoxal 5'-phosphate</name>
        <dbReference type="ChEBI" id="CHEBI:597326"/>
    </cofactor>
</comment>
<dbReference type="OrthoDB" id="730777at2"/>
<dbReference type="RefSeq" id="WP_131449584.1">
    <property type="nucleotide sequence ID" value="NZ_SJZI01000042.1"/>
</dbReference>